<evidence type="ECO:0000313" key="1">
    <source>
        <dbReference type="EMBL" id="MDH0699915.1"/>
    </source>
</evidence>
<organism evidence="1 2">
    <name type="scientific">Ectopseudomonas toyotomiensis</name>
    <dbReference type="NCBI Taxonomy" id="554344"/>
    <lineage>
        <taxon>Bacteria</taxon>
        <taxon>Pseudomonadati</taxon>
        <taxon>Pseudomonadota</taxon>
        <taxon>Gammaproteobacteria</taxon>
        <taxon>Pseudomonadales</taxon>
        <taxon>Pseudomonadaceae</taxon>
        <taxon>Ectopseudomonas</taxon>
    </lineage>
</organism>
<name>A0AA42LJQ5_9GAMM</name>
<protein>
    <submittedName>
        <fullName evidence="1">Uncharacterized protein</fullName>
    </submittedName>
</protein>
<evidence type="ECO:0000313" key="2">
    <source>
        <dbReference type="Proteomes" id="UP001161137"/>
    </source>
</evidence>
<dbReference type="Proteomes" id="UP001161137">
    <property type="component" value="Unassembled WGS sequence"/>
</dbReference>
<dbReference type="RefSeq" id="WP_196456280.1">
    <property type="nucleotide sequence ID" value="NZ_JACFYY010000001.1"/>
</dbReference>
<dbReference type="AlphaFoldDB" id="A0AA42LJQ5"/>
<dbReference type="EMBL" id="JAOCDH010000001">
    <property type="protein sequence ID" value="MDH0699915.1"/>
    <property type="molecule type" value="Genomic_DNA"/>
</dbReference>
<gene>
    <name evidence="1" type="ORF">N5D41_00240</name>
</gene>
<proteinExistence type="predicted"/>
<reference evidence="1" key="1">
    <citation type="submission" date="2022-09" db="EMBL/GenBank/DDBJ databases">
        <title>Intensive care unit water sources are persistently colonized with multi-drug resistant bacteria and are the site of extensive horizontal gene transfer of antibiotic resistance genes.</title>
        <authorList>
            <person name="Diorio-Toth L."/>
        </authorList>
    </citation>
    <scope>NUCLEOTIDE SEQUENCE</scope>
    <source>
        <strain evidence="1">GD03863</strain>
    </source>
</reference>
<accession>A0AA42LJQ5</accession>
<sequence>MSRVIAIRQGQPRAVIMAGLRGQPGAAGEQGTPFQVDATGLLANRGAFDDEPEGFAYLATDTGDLYFRQGAAGNWSDPVPFQGPAGESAYQIAVNNGFVGTEAEWLEALAGADGTNGTDGADGLSITGATIDVNGHLLLTLSNSTVLDAGYVVGPAGEDGVDGTDGTNGTDGRGIASMAIDGSNHLIITYTDSTTEDAGLIPGSGGSAVWGGIGGTLSDQTDLADALAEKVDTVAGKGLSTEDYTTAEKAKLGGVAAGATANANTDSLAEGATNLYHTAARVRDVLLTGFSLADSTVVAATDSVLQAIGKLAARLALAFDRANHTGTQAISTVTGLQTALDGKAAAPTVRTISGTSGTLVPSDAGNIVLCTSSDAVTLSIQLESTAAWPAAAAVTIVQQGAGVVTIADGSGITVNVYSGLTKALRGQYAPASLIRTAADTFTLAGTLGGTPA</sequence>
<comment type="caution">
    <text evidence="1">The sequence shown here is derived from an EMBL/GenBank/DDBJ whole genome shotgun (WGS) entry which is preliminary data.</text>
</comment>